<organism evidence="2 3">
    <name type="scientific">Candidatus Iainarchaeum sp</name>
    <dbReference type="NCBI Taxonomy" id="3101447"/>
    <lineage>
        <taxon>Archaea</taxon>
        <taxon>Candidatus Iainarchaeota</taxon>
        <taxon>Candidatus Iainarchaeia</taxon>
        <taxon>Candidatus Iainarchaeales</taxon>
        <taxon>Candidatus Iainarchaeaceae</taxon>
        <taxon>Candidatus Iainarchaeum</taxon>
    </lineage>
</organism>
<keyword evidence="1" id="KW-0472">Membrane</keyword>
<comment type="caution">
    <text evidence="2">The sequence shown here is derived from an EMBL/GenBank/DDBJ whole genome shotgun (WGS) entry which is preliminary data.</text>
</comment>
<keyword evidence="1" id="KW-1133">Transmembrane helix</keyword>
<accession>A0A7K4BZ61</accession>
<evidence type="ECO:0008006" key="4">
    <source>
        <dbReference type="Google" id="ProtNLM"/>
    </source>
</evidence>
<gene>
    <name evidence="2" type="ORF">GX950_01560</name>
</gene>
<evidence type="ECO:0000313" key="3">
    <source>
        <dbReference type="Proteomes" id="UP000526302"/>
    </source>
</evidence>
<evidence type="ECO:0000256" key="1">
    <source>
        <dbReference type="SAM" id="Phobius"/>
    </source>
</evidence>
<sequence>MKVFELLVYAIVAIALIFIVLTLFNIPNENNLIQELKESIIVAQTKDFMGKTVKLETELIEKDFYLSKNAFEDALISVALECNNPNLCCIRKAEQIENQICTKNISWDYDFMKLENETTLKISVRCLNDLKLPICRIYFGSYPAQAEIVEINKSTNEQNGKIISTIIVKNNGETQLNAGRLQLTLQKNVVGEWEDIIDAIQYEIQEVQYLLPQQEHTFTQEINITTSGKYRLLYKFSGINAGFDEKYLEIEHSQNLCTIIEETNYEIQTIEDGKLYREIKKCENCNYAYECATKWQTKYPNVDYQILTKDKTYCEKTNEFSTCESEAS</sequence>
<dbReference type="AlphaFoldDB" id="A0A7K4BZ61"/>
<proteinExistence type="predicted"/>
<reference evidence="2 3" key="1">
    <citation type="journal article" date="2020" name="Biotechnol. Biofuels">
        <title>New insights from the biogas microbiome by comprehensive genome-resolved metagenomics of nearly 1600 species originating from multiple anaerobic digesters.</title>
        <authorList>
            <person name="Campanaro S."/>
            <person name="Treu L."/>
            <person name="Rodriguez-R L.M."/>
            <person name="Kovalovszki A."/>
            <person name="Ziels R.M."/>
            <person name="Maus I."/>
            <person name="Zhu X."/>
            <person name="Kougias P.G."/>
            <person name="Basile A."/>
            <person name="Luo G."/>
            <person name="Schluter A."/>
            <person name="Konstantinidis K.T."/>
            <person name="Angelidaki I."/>
        </authorList>
    </citation>
    <scope>NUCLEOTIDE SEQUENCE [LARGE SCALE GENOMIC DNA]</scope>
    <source>
        <strain evidence="2">AS22ysBPME_79</strain>
    </source>
</reference>
<dbReference type="EMBL" id="JAAZKV010000012">
    <property type="protein sequence ID" value="NMA44482.1"/>
    <property type="molecule type" value="Genomic_DNA"/>
</dbReference>
<keyword evidence="1" id="KW-0812">Transmembrane</keyword>
<dbReference type="Proteomes" id="UP000526302">
    <property type="component" value="Unassembled WGS sequence"/>
</dbReference>
<name>A0A7K4BZ61_9ARCH</name>
<feature type="transmembrane region" description="Helical" evidence="1">
    <location>
        <begin position="6"/>
        <end position="26"/>
    </location>
</feature>
<evidence type="ECO:0000313" key="2">
    <source>
        <dbReference type="EMBL" id="NMA44482.1"/>
    </source>
</evidence>
<protein>
    <recommendedName>
        <fullName evidence="4">CARDB domain-containing protein</fullName>
    </recommendedName>
</protein>